<feature type="compositionally biased region" description="Basic and acidic residues" evidence="1">
    <location>
        <begin position="184"/>
        <end position="197"/>
    </location>
</feature>
<evidence type="ECO:0000313" key="4">
    <source>
        <dbReference type="Proteomes" id="UP000186817"/>
    </source>
</evidence>
<dbReference type="AlphaFoldDB" id="A0A1Q9F6U7"/>
<evidence type="ECO:0000256" key="1">
    <source>
        <dbReference type="SAM" id="MobiDB-lite"/>
    </source>
</evidence>
<evidence type="ECO:0000313" key="3">
    <source>
        <dbReference type="EMBL" id="OLQ15410.1"/>
    </source>
</evidence>
<comment type="caution">
    <text evidence="3">The sequence shown here is derived from an EMBL/GenBank/DDBJ whole genome shotgun (WGS) entry which is preliminary data.</text>
</comment>
<keyword evidence="4" id="KW-1185">Reference proteome</keyword>
<sequence>MTFWRAPLLLLPLLFVEAQVSLALDSAHLPTEGDAAEATLAVQAEAFARRACKFRPLPRNLAEGYAAPDGSVRIAEVFGAPFAALVGGGHNVTAQVSEGFFLGFTVQLPFTAGAELVVSVIVGQRTLKCSHTWGAGGHMKQCGLSRMKLFYLSGREVWQRVEHPWLHWKSVEYKAGWTSGKGASLEEKQARKEAKQEAKRRKKEKENTKKKEARAKLKQEKKNSQEDATKLAELRHNDTARKREYRRKAKAKAAAAKKENEAREALRGELDVLYKRAELDYAAAALEEADGKVSTDEVGFLKHRASEWGDIAARAEETVGIHKAARTCA</sequence>
<protein>
    <submittedName>
        <fullName evidence="3">Uncharacterized protein</fullName>
    </submittedName>
</protein>
<feature type="region of interest" description="Disordered" evidence="1">
    <location>
        <begin position="182"/>
        <end position="243"/>
    </location>
</feature>
<feature type="signal peptide" evidence="2">
    <location>
        <begin position="1"/>
        <end position="18"/>
    </location>
</feature>
<feature type="compositionally biased region" description="Basic and acidic residues" evidence="1">
    <location>
        <begin position="204"/>
        <end position="242"/>
    </location>
</feature>
<gene>
    <name evidence="3" type="ORF">AK812_SmicGene321</name>
</gene>
<name>A0A1Q9F6U7_SYMMI</name>
<reference evidence="3 4" key="1">
    <citation type="submission" date="2016-02" db="EMBL/GenBank/DDBJ databases">
        <title>Genome analysis of coral dinoflagellate symbionts highlights evolutionary adaptations to a symbiotic lifestyle.</title>
        <authorList>
            <person name="Aranda M."/>
            <person name="Li Y."/>
            <person name="Liew Y.J."/>
            <person name="Baumgarten S."/>
            <person name="Simakov O."/>
            <person name="Wilson M."/>
            <person name="Piel J."/>
            <person name="Ashoor H."/>
            <person name="Bougouffa S."/>
            <person name="Bajic V.B."/>
            <person name="Ryu T."/>
            <person name="Ravasi T."/>
            <person name="Bayer T."/>
            <person name="Micklem G."/>
            <person name="Kim H."/>
            <person name="Bhak J."/>
            <person name="Lajeunesse T.C."/>
            <person name="Voolstra C.R."/>
        </authorList>
    </citation>
    <scope>NUCLEOTIDE SEQUENCE [LARGE SCALE GENOMIC DNA]</scope>
    <source>
        <strain evidence="3 4">CCMP2467</strain>
    </source>
</reference>
<feature type="chain" id="PRO_5010312554" evidence="2">
    <location>
        <begin position="19"/>
        <end position="329"/>
    </location>
</feature>
<keyword evidence="2" id="KW-0732">Signal</keyword>
<accession>A0A1Q9F6U7</accession>
<proteinExistence type="predicted"/>
<dbReference type="Proteomes" id="UP000186817">
    <property type="component" value="Unassembled WGS sequence"/>
</dbReference>
<evidence type="ECO:0000256" key="2">
    <source>
        <dbReference type="SAM" id="SignalP"/>
    </source>
</evidence>
<dbReference type="EMBL" id="LSRX01000003">
    <property type="protein sequence ID" value="OLQ15410.1"/>
    <property type="molecule type" value="Genomic_DNA"/>
</dbReference>
<organism evidence="3 4">
    <name type="scientific">Symbiodinium microadriaticum</name>
    <name type="common">Dinoflagellate</name>
    <name type="synonym">Zooxanthella microadriatica</name>
    <dbReference type="NCBI Taxonomy" id="2951"/>
    <lineage>
        <taxon>Eukaryota</taxon>
        <taxon>Sar</taxon>
        <taxon>Alveolata</taxon>
        <taxon>Dinophyceae</taxon>
        <taxon>Suessiales</taxon>
        <taxon>Symbiodiniaceae</taxon>
        <taxon>Symbiodinium</taxon>
    </lineage>
</organism>
<dbReference type="OrthoDB" id="445571at2759"/>